<dbReference type="PANTHER" id="PTHR47668:SF1">
    <property type="entry name" value="DIENELACTONE HYDROLASE DOMAIN-CONTAINING PROTEIN-RELATED"/>
    <property type="match status" value="1"/>
</dbReference>
<gene>
    <name evidence="2" type="ORF">EHS24_006155</name>
</gene>
<dbReference type="STRING" id="105984.A0A427Y0L2"/>
<dbReference type="EMBL" id="RSCE01000003">
    <property type="protein sequence ID" value="RSH84631.1"/>
    <property type="molecule type" value="Genomic_DNA"/>
</dbReference>
<sequence>MNPAHKQCCTLPPVQAEYTPKGSFGELDGLKTYQTGPTDTGKAILMVYDVFGFAPQILQGADLLASAGYRVVMPDFLKGAYAEGSMFDGTPEGDAKKIAYITGPGKPDSEGQAVAIAAALAALKAQGYASVGTVGFCWGWKAAITAKDVNQFSAIAGVHPSFVGKDDYEGLDIPVCLLPSGGEDKETVDSLYASLEKKNPGKNFLKWYPNEAHGWCAARGDLSGGEHTDAYAEAYQLLVNFFNKYV</sequence>
<comment type="caution">
    <text evidence="2">The sequence shown here is derived from an EMBL/GenBank/DDBJ whole genome shotgun (WGS) entry which is preliminary data.</text>
</comment>
<dbReference type="Pfam" id="PF01738">
    <property type="entry name" value="DLH"/>
    <property type="match status" value="1"/>
</dbReference>
<evidence type="ECO:0000313" key="2">
    <source>
        <dbReference type="EMBL" id="RSH84631.1"/>
    </source>
</evidence>
<dbReference type="InterPro" id="IPR029058">
    <property type="entry name" value="AB_hydrolase_fold"/>
</dbReference>
<evidence type="ECO:0000259" key="1">
    <source>
        <dbReference type="Pfam" id="PF01738"/>
    </source>
</evidence>
<dbReference type="RefSeq" id="XP_028478079.1">
    <property type="nucleotide sequence ID" value="XM_028621627.1"/>
</dbReference>
<dbReference type="AlphaFoldDB" id="A0A427Y0L2"/>
<proteinExistence type="predicted"/>
<protein>
    <recommendedName>
        <fullName evidence="1">Dienelactone hydrolase domain-containing protein</fullName>
    </recommendedName>
</protein>
<dbReference type="InterPro" id="IPR002925">
    <property type="entry name" value="Dienelactn_hydro"/>
</dbReference>
<dbReference type="Proteomes" id="UP000279236">
    <property type="component" value="Unassembled WGS sequence"/>
</dbReference>
<dbReference type="PANTHER" id="PTHR47668">
    <property type="entry name" value="DIENELACTONE HYDROLASE FAMILY PROTEIN (AFU_ORTHOLOGUE AFUA_6G01940)"/>
    <property type="match status" value="1"/>
</dbReference>
<reference evidence="2 3" key="1">
    <citation type="submission" date="2018-11" db="EMBL/GenBank/DDBJ databases">
        <title>Genome sequence of Apiotrichum porosum DSM 27194.</title>
        <authorList>
            <person name="Aliyu H."/>
            <person name="Gorte O."/>
            <person name="Ochsenreither K."/>
        </authorList>
    </citation>
    <scope>NUCLEOTIDE SEQUENCE [LARGE SCALE GENOMIC DNA]</scope>
    <source>
        <strain evidence="2 3">DSM 27194</strain>
    </source>
</reference>
<dbReference type="GO" id="GO:0016787">
    <property type="term" value="F:hydrolase activity"/>
    <property type="evidence" value="ECO:0007669"/>
    <property type="project" value="InterPro"/>
</dbReference>
<name>A0A427Y0L2_9TREE</name>
<organism evidence="2 3">
    <name type="scientific">Apiotrichum porosum</name>
    <dbReference type="NCBI Taxonomy" id="105984"/>
    <lineage>
        <taxon>Eukaryota</taxon>
        <taxon>Fungi</taxon>
        <taxon>Dikarya</taxon>
        <taxon>Basidiomycota</taxon>
        <taxon>Agaricomycotina</taxon>
        <taxon>Tremellomycetes</taxon>
        <taxon>Trichosporonales</taxon>
        <taxon>Trichosporonaceae</taxon>
        <taxon>Apiotrichum</taxon>
    </lineage>
</organism>
<dbReference type="SUPFAM" id="SSF53474">
    <property type="entry name" value="alpha/beta-Hydrolases"/>
    <property type="match status" value="1"/>
</dbReference>
<feature type="domain" description="Dienelactone hydrolase" evidence="1">
    <location>
        <begin position="31"/>
        <end position="245"/>
    </location>
</feature>
<dbReference type="GeneID" id="39590698"/>
<dbReference type="OrthoDB" id="2147163at2759"/>
<evidence type="ECO:0000313" key="3">
    <source>
        <dbReference type="Proteomes" id="UP000279236"/>
    </source>
</evidence>
<accession>A0A427Y0L2</accession>
<dbReference type="Gene3D" id="3.40.50.1820">
    <property type="entry name" value="alpha/beta hydrolase"/>
    <property type="match status" value="1"/>
</dbReference>
<keyword evidence="3" id="KW-1185">Reference proteome</keyword>